<comment type="caution">
    <text evidence="5">The sequence shown here is derived from an EMBL/GenBank/DDBJ whole genome shotgun (WGS) entry which is preliminary data.</text>
</comment>
<evidence type="ECO:0000256" key="2">
    <source>
        <dbReference type="ARBA" id="ARBA00022980"/>
    </source>
</evidence>
<proteinExistence type="inferred from homology"/>
<dbReference type="AlphaFoldDB" id="A0AAV9JJ36"/>
<name>A0AAV9JJ36_9PEZI</name>
<dbReference type="Pfam" id="PF00410">
    <property type="entry name" value="Ribosomal_S8"/>
    <property type="match status" value="1"/>
</dbReference>
<sequence>MSLVNLAHVCSHLQNASLARLGLTSIPYSRLHLQLSVLLHKQGFLQQVKLGGPSPPASAFPATLSDNHHITSAPHRDRSPRSGEAALHDVVYNGKSVEELAGMGYGDEARVFAWEHSQLTKAQLEKDGWDAKAVDFVLAHSGKSKQEMEAEDFDAQAVQIIERYNIHEHAMAQLREQLAHENRLRESQGEDVQVLEQDLSQHHIEQRLRAILRKQGFDQQSLRYFAGSAGQATPRHLQQDGITVSAMGLEVANQPITTIPAEYRDPWQLEEEGVVTQANRASRRLWLGMKYWDGIPVLRKARMLSKPTKRIWLNSSELGKVVRGSNAGEIKGMGQVGEVMAVSTDRGVMEARECVERRIGGMVLCRIW</sequence>
<dbReference type="InterPro" id="IPR035987">
    <property type="entry name" value="Ribosomal_uS8_sf"/>
</dbReference>
<accession>A0AAV9JJ36</accession>
<protein>
    <recommendedName>
        <fullName evidence="7">Ribosomal protein S8</fullName>
    </recommendedName>
</protein>
<keyword evidence="2" id="KW-0689">Ribosomal protein</keyword>
<keyword evidence="6" id="KW-1185">Reference proteome</keyword>
<dbReference type="GO" id="GO:0005840">
    <property type="term" value="C:ribosome"/>
    <property type="evidence" value="ECO:0007669"/>
    <property type="project" value="UniProtKB-KW"/>
</dbReference>
<dbReference type="FunFam" id="3.30.1490.10:FF:000005">
    <property type="entry name" value="Mitochondrial 40S ribosomal protein S8"/>
    <property type="match status" value="1"/>
</dbReference>
<gene>
    <name evidence="5" type="ORF">LTR36_002764</name>
</gene>
<feature type="compositionally biased region" description="Basic and acidic residues" evidence="4">
    <location>
        <begin position="66"/>
        <end position="81"/>
    </location>
</feature>
<dbReference type="GO" id="GO:0003735">
    <property type="term" value="F:structural constituent of ribosome"/>
    <property type="evidence" value="ECO:0007669"/>
    <property type="project" value="InterPro"/>
</dbReference>
<dbReference type="Proteomes" id="UP001324427">
    <property type="component" value="Unassembled WGS sequence"/>
</dbReference>
<evidence type="ECO:0000313" key="5">
    <source>
        <dbReference type="EMBL" id="KAK4545414.1"/>
    </source>
</evidence>
<evidence type="ECO:0000256" key="4">
    <source>
        <dbReference type="SAM" id="MobiDB-lite"/>
    </source>
</evidence>
<dbReference type="Gene3D" id="3.30.1490.10">
    <property type="match status" value="1"/>
</dbReference>
<feature type="region of interest" description="Disordered" evidence="4">
    <location>
        <begin position="56"/>
        <end position="82"/>
    </location>
</feature>
<evidence type="ECO:0008006" key="7">
    <source>
        <dbReference type="Google" id="ProtNLM"/>
    </source>
</evidence>
<reference evidence="5 6" key="1">
    <citation type="submission" date="2021-11" db="EMBL/GenBank/DDBJ databases">
        <title>Black yeast isolated from Biological Soil Crust.</title>
        <authorList>
            <person name="Kurbessoian T."/>
        </authorList>
    </citation>
    <scope>NUCLEOTIDE SEQUENCE [LARGE SCALE GENOMIC DNA]</scope>
    <source>
        <strain evidence="5 6">CCFEE 5522</strain>
    </source>
</reference>
<evidence type="ECO:0000256" key="1">
    <source>
        <dbReference type="ARBA" id="ARBA00006471"/>
    </source>
</evidence>
<dbReference type="InterPro" id="IPR000630">
    <property type="entry name" value="Ribosomal_uS8"/>
</dbReference>
<dbReference type="GO" id="GO:0006412">
    <property type="term" value="P:translation"/>
    <property type="evidence" value="ECO:0007669"/>
    <property type="project" value="InterPro"/>
</dbReference>
<dbReference type="SUPFAM" id="SSF56047">
    <property type="entry name" value="Ribosomal protein S8"/>
    <property type="match status" value="2"/>
</dbReference>
<dbReference type="GO" id="GO:1990904">
    <property type="term" value="C:ribonucleoprotein complex"/>
    <property type="evidence" value="ECO:0007669"/>
    <property type="project" value="UniProtKB-KW"/>
</dbReference>
<evidence type="ECO:0000313" key="6">
    <source>
        <dbReference type="Proteomes" id="UP001324427"/>
    </source>
</evidence>
<organism evidence="5 6">
    <name type="scientific">Oleoguttula mirabilis</name>
    <dbReference type="NCBI Taxonomy" id="1507867"/>
    <lineage>
        <taxon>Eukaryota</taxon>
        <taxon>Fungi</taxon>
        <taxon>Dikarya</taxon>
        <taxon>Ascomycota</taxon>
        <taxon>Pezizomycotina</taxon>
        <taxon>Dothideomycetes</taxon>
        <taxon>Dothideomycetidae</taxon>
        <taxon>Mycosphaerellales</taxon>
        <taxon>Teratosphaeriaceae</taxon>
        <taxon>Oleoguttula</taxon>
    </lineage>
</organism>
<comment type="similarity">
    <text evidence="1">Belongs to the universal ribosomal protein uS8 family.</text>
</comment>
<dbReference type="EMBL" id="JAVFHQ010000019">
    <property type="protein sequence ID" value="KAK4545414.1"/>
    <property type="molecule type" value="Genomic_DNA"/>
</dbReference>
<evidence type="ECO:0000256" key="3">
    <source>
        <dbReference type="ARBA" id="ARBA00023274"/>
    </source>
</evidence>
<keyword evidence="3" id="KW-0687">Ribonucleoprotein</keyword>